<keyword evidence="3 7" id="KW-0812">Transmembrane</keyword>
<feature type="region of interest" description="Disordered" evidence="6">
    <location>
        <begin position="295"/>
        <end position="343"/>
    </location>
</feature>
<dbReference type="EMBL" id="JACHJV010000001">
    <property type="protein sequence ID" value="MBB4926697.1"/>
    <property type="molecule type" value="Genomic_DNA"/>
</dbReference>
<organism evidence="9 10">
    <name type="scientific">Kitasatospora kifunensis</name>
    <name type="common">Streptomyces kifunensis</name>
    <dbReference type="NCBI Taxonomy" id="58351"/>
    <lineage>
        <taxon>Bacteria</taxon>
        <taxon>Bacillati</taxon>
        <taxon>Actinomycetota</taxon>
        <taxon>Actinomycetes</taxon>
        <taxon>Kitasatosporales</taxon>
        <taxon>Streptomycetaceae</taxon>
        <taxon>Kitasatospora</taxon>
    </lineage>
</organism>
<keyword evidence="10" id="KW-1185">Reference proteome</keyword>
<evidence type="ECO:0000256" key="5">
    <source>
        <dbReference type="ARBA" id="ARBA00023136"/>
    </source>
</evidence>
<dbReference type="InterPro" id="IPR018076">
    <property type="entry name" value="T2SS_GspF_dom"/>
</dbReference>
<evidence type="ECO:0000256" key="1">
    <source>
        <dbReference type="ARBA" id="ARBA00004651"/>
    </source>
</evidence>
<dbReference type="PANTHER" id="PTHR35007">
    <property type="entry name" value="INTEGRAL MEMBRANE PROTEIN-RELATED"/>
    <property type="match status" value="1"/>
</dbReference>
<keyword evidence="4 7" id="KW-1133">Transmembrane helix</keyword>
<evidence type="ECO:0000256" key="6">
    <source>
        <dbReference type="SAM" id="MobiDB-lite"/>
    </source>
</evidence>
<evidence type="ECO:0000313" key="9">
    <source>
        <dbReference type="EMBL" id="MBB4926697.1"/>
    </source>
</evidence>
<evidence type="ECO:0000256" key="3">
    <source>
        <dbReference type="ARBA" id="ARBA00022692"/>
    </source>
</evidence>
<feature type="compositionally biased region" description="Basic and acidic residues" evidence="6">
    <location>
        <begin position="309"/>
        <end position="320"/>
    </location>
</feature>
<evidence type="ECO:0000256" key="2">
    <source>
        <dbReference type="ARBA" id="ARBA00022475"/>
    </source>
</evidence>
<evidence type="ECO:0000313" key="10">
    <source>
        <dbReference type="Proteomes" id="UP000540506"/>
    </source>
</evidence>
<evidence type="ECO:0000256" key="4">
    <source>
        <dbReference type="ARBA" id="ARBA00022989"/>
    </source>
</evidence>
<name>A0A7W7VXJ7_KITKI</name>
<feature type="domain" description="Type II secretion system protein GspF" evidence="8">
    <location>
        <begin position="121"/>
        <end position="245"/>
    </location>
</feature>
<evidence type="ECO:0000256" key="7">
    <source>
        <dbReference type="SAM" id="Phobius"/>
    </source>
</evidence>
<evidence type="ECO:0000259" key="8">
    <source>
        <dbReference type="Pfam" id="PF00482"/>
    </source>
</evidence>
<dbReference type="GO" id="GO:0005886">
    <property type="term" value="C:plasma membrane"/>
    <property type="evidence" value="ECO:0007669"/>
    <property type="project" value="UniProtKB-SubCell"/>
</dbReference>
<feature type="transmembrane region" description="Helical" evidence="7">
    <location>
        <begin position="232"/>
        <end position="249"/>
    </location>
</feature>
<protein>
    <submittedName>
        <fullName evidence="9">Flp pilus assembly protein TadB</fullName>
    </submittedName>
</protein>
<feature type="transmembrane region" description="Helical" evidence="7">
    <location>
        <begin position="83"/>
        <end position="103"/>
    </location>
</feature>
<dbReference type="Pfam" id="PF00482">
    <property type="entry name" value="T2SSF"/>
    <property type="match status" value="1"/>
</dbReference>
<comment type="subcellular location">
    <subcellularLocation>
        <location evidence="1">Cell membrane</location>
        <topology evidence="1">Multi-pass membrane protein</topology>
    </subcellularLocation>
</comment>
<dbReference type="Proteomes" id="UP000540506">
    <property type="component" value="Unassembled WGS sequence"/>
</dbReference>
<dbReference type="Gene3D" id="1.20.81.30">
    <property type="entry name" value="Type II secretion system (T2SS), domain F"/>
    <property type="match status" value="1"/>
</dbReference>
<sequence>MLLFVLCGVLLVGGLVVLVAGFAGVGIGSGGAERAAPGPLATRAHVFWYGAPGAPDPHTLRMRRIQLAISLVAAPLTWLFSRIALSVVLVPLLVFGLPWLYAVTRSDTRHIVRLEALADWTQRLSDVLLLGTGLNQALLTSRRTAPAALRSEIEELATRLQARWSAEDALRAFADSLADATADKVLAALLLRAGDSGPGLSRALADMAESVREEVRQRRAIEADRSKHRTTIRWLVTIIFGVIAVGSFNERYTAPYGTVQGQLVLAVLAGLFIVVIAWMRSLAANKPLPRLLEPDRRSRVRGLPASDADSPHAEAPHGEPPHAGPARTAPGGGAEPPLLKESR</sequence>
<dbReference type="RefSeq" id="WP_184940237.1">
    <property type="nucleotide sequence ID" value="NZ_JACHJV010000001.1"/>
</dbReference>
<dbReference type="AlphaFoldDB" id="A0A7W7VXJ7"/>
<feature type="transmembrane region" description="Helical" evidence="7">
    <location>
        <begin position="261"/>
        <end position="279"/>
    </location>
</feature>
<accession>A0A7W7VXJ7</accession>
<reference evidence="9 10" key="1">
    <citation type="submission" date="2020-08" db="EMBL/GenBank/DDBJ databases">
        <title>Sequencing the genomes of 1000 actinobacteria strains.</title>
        <authorList>
            <person name="Klenk H.-P."/>
        </authorList>
    </citation>
    <scope>NUCLEOTIDE SEQUENCE [LARGE SCALE GENOMIC DNA]</scope>
    <source>
        <strain evidence="9 10">DSM 41654</strain>
    </source>
</reference>
<gene>
    <name evidence="9" type="ORF">FHR34_005690</name>
</gene>
<dbReference type="PANTHER" id="PTHR35007:SF3">
    <property type="entry name" value="POSSIBLE CONSERVED ALANINE RICH MEMBRANE PROTEIN"/>
    <property type="match status" value="1"/>
</dbReference>
<keyword evidence="5 7" id="KW-0472">Membrane</keyword>
<dbReference type="InterPro" id="IPR042094">
    <property type="entry name" value="T2SS_GspF_sf"/>
</dbReference>
<proteinExistence type="predicted"/>
<keyword evidence="2" id="KW-1003">Cell membrane</keyword>
<comment type="caution">
    <text evidence="9">The sequence shown here is derived from an EMBL/GenBank/DDBJ whole genome shotgun (WGS) entry which is preliminary data.</text>
</comment>